<protein>
    <submittedName>
        <fullName evidence="1">Uncharacterized protein</fullName>
    </submittedName>
</protein>
<dbReference type="Proteomes" id="UP000886523">
    <property type="component" value="Unassembled WGS sequence"/>
</dbReference>
<sequence length="329" mass="38304">MDFLDIRTLKAASLVNRDFKYGADRLIWQSFYICVRANAHDVATCNRELRRIEEGCRIACTGIRSQRIRKFTLTFSEYCWDDYYPAGDFEQGILETVFATLRLLMGLRQLELDLGCASGRIDGLMSNVVRNSITTFSINWCRIPKSRVEAPLRRHPLHVLDSGEWHLLKNRPITHLFAALIHADEVFDLFGSLRQSTVPLELLWFRTPARDASHAFFQYAADPIATTVVSNLRYLVLETIQGRNIHDLSLFSNLEELVMDLRPDWIRLNPGAIERDFFESSKSCPRLRKAVLFLYSTRSIFVIRFYERLGAEEDWELMREDVDRRELGQ</sequence>
<proteinExistence type="predicted"/>
<evidence type="ECO:0000313" key="2">
    <source>
        <dbReference type="Proteomes" id="UP000886523"/>
    </source>
</evidence>
<keyword evidence="2" id="KW-1185">Reference proteome</keyword>
<evidence type="ECO:0000313" key="1">
    <source>
        <dbReference type="EMBL" id="KAF9502998.1"/>
    </source>
</evidence>
<accession>A0A9P6ABE6</accession>
<gene>
    <name evidence="1" type="ORF">BS47DRAFT_1356517</name>
</gene>
<name>A0A9P6ABE6_9AGAM</name>
<dbReference type="AlphaFoldDB" id="A0A9P6ABE6"/>
<organism evidence="1 2">
    <name type="scientific">Hydnum rufescens UP504</name>
    <dbReference type="NCBI Taxonomy" id="1448309"/>
    <lineage>
        <taxon>Eukaryota</taxon>
        <taxon>Fungi</taxon>
        <taxon>Dikarya</taxon>
        <taxon>Basidiomycota</taxon>
        <taxon>Agaricomycotina</taxon>
        <taxon>Agaricomycetes</taxon>
        <taxon>Cantharellales</taxon>
        <taxon>Hydnaceae</taxon>
        <taxon>Hydnum</taxon>
    </lineage>
</organism>
<dbReference type="EMBL" id="MU129485">
    <property type="protein sequence ID" value="KAF9502998.1"/>
    <property type="molecule type" value="Genomic_DNA"/>
</dbReference>
<comment type="caution">
    <text evidence="1">The sequence shown here is derived from an EMBL/GenBank/DDBJ whole genome shotgun (WGS) entry which is preliminary data.</text>
</comment>
<reference evidence="1" key="1">
    <citation type="journal article" date="2020" name="Nat. Commun.">
        <title>Large-scale genome sequencing of mycorrhizal fungi provides insights into the early evolution of symbiotic traits.</title>
        <authorList>
            <person name="Miyauchi S."/>
            <person name="Kiss E."/>
            <person name="Kuo A."/>
            <person name="Drula E."/>
            <person name="Kohler A."/>
            <person name="Sanchez-Garcia M."/>
            <person name="Morin E."/>
            <person name="Andreopoulos B."/>
            <person name="Barry K.W."/>
            <person name="Bonito G."/>
            <person name="Buee M."/>
            <person name="Carver A."/>
            <person name="Chen C."/>
            <person name="Cichocki N."/>
            <person name="Clum A."/>
            <person name="Culley D."/>
            <person name="Crous P.W."/>
            <person name="Fauchery L."/>
            <person name="Girlanda M."/>
            <person name="Hayes R.D."/>
            <person name="Keri Z."/>
            <person name="LaButti K."/>
            <person name="Lipzen A."/>
            <person name="Lombard V."/>
            <person name="Magnuson J."/>
            <person name="Maillard F."/>
            <person name="Murat C."/>
            <person name="Nolan M."/>
            <person name="Ohm R.A."/>
            <person name="Pangilinan J."/>
            <person name="Pereira M.F."/>
            <person name="Perotto S."/>
            <person name="Peter M."/>
            <person name="Pfister S."/>
            <person name="Riley R."/>
            <person name="Sitrit Y."/>
            <person name="Stielow J.B."/>
            <person name="Szollosi G."/>
            <person name="Zifcakova L."/>
            <person name="Stursova M."/>
            <person name="Spatafora J.W."/>
            <person name="Tedersoo L."/>
            <person name="Vaario L.M."/>
            <person name="Yamada A."/>
            <person name="Yan M."/>
            <person name="Wang P."/>
            <person name="Xu J."/>
            <person name="Bruns T."/>
            <person name="Baldrian P."/>
            <person name="Vilgalys R."/>
            <person name="Dunand C."/>
            <person name="Henrissat B."/>
            <person name="Grigoriev I.V."/>
            <person name="Hibbett D."/>
            <person name="Nagy L.G."/>
            <person name="Martin F.M."/>
        </authorList>
    </citation>
    <scope>NUCLEOTIDE SEQUENCE</scope>
    <source>
        <strain evidence="1">UP504</strain>
    </source>
</reference>